<keyword evidence="2" id="KW-1185">Reference proteome</keyword>
<dbReference type="HOGENOM" id="CLU_1188995_0_0_0"/>
<dbReference type="GO" id="GO:0006352">
    <property type="term" value="P:DNA-templated transcription initiation"/>
    <property type="evidence" value="ECO:0007669"/>
    <property type="project" value="InterPro"/>
</dbReference>
<dbReference type="GO" id="GO:0003700">
    <property type="term" value="F:DNA-binding transcription factor activity"/>
    <property type="evidence" value="ECO:0007669"/>
    <property type="project" value="InterPro"/>
</dbReference>
<evidence type="ECO:0000313" key="1">
    <source>
        <dbReference type="EMBL" id="EFO81252.1"/>
    </source>
</evidence>
<reference evidence="1 2" key="1">
    <citation type="journal article" date="2011" name="J. Bacteriol.">
        <title>Draft genome sequence of the anoxygenic filamentous phototrophic bacterium Oscillochloris trichoides subsp. DG-6.</title>
        <authorList>
            <person name="Kuznetsov B.B."/>
            <person name="Ivanovsky R.N."/>
            <person name="Keppen O.I."/>
            <person name="Sukhacheva M.V."/>
            <person name="Bumazhkin B.K."/>
            <person name="Patutina E.O."/>
            <person name="Beletsky A.V."/>
            <person name="Mardanov A.V."/>
            <person name="Baslerov R.V."/>
            <person name="Panteleeva A.N."/>
            <person name="Kolganova T.V."/>
            <person name="Ravin N.V."/>
            <person name="Skryabin K.G."/>
        </authorList>
    </citation>
    <scope>NUCLEOTIDE SEQUENCE [LARGE SCALE GENOMIC DNA]</scope>
    <source>
        <strain evidence="1 2">DG-6</strain>
    </source>
</reference>
<proteinExistence type="predicted"/>
<dbReference type="AlphaFoldDB" id="E1IC62"/>
<comment type="caution">
    <text evidence="1">The sequence shown here is derived from an EMBL/GenBank/DDBJ whole genome shotgun (WGS) entry which is preliminary data.</text>
</comment>
<dbReference type="EMBL" id="ADVR01000019">
    <property type="protein sequence ID" value="EFO81252.1"/>
    <property type="molecule type" value="Genomic_DNA"/>
</dbReference>
<evidence type="ECO:0000313" key="2">
    <source>
        <dbReference type="Proteomes" id="UP000054010"/>
    </source>
</evidence>
<gene>
    <name evidence="1" type="ORF">OSCT_0913</name>
</gene>
<dbReference type="STRING" id="765420.OSCT_0913"/>
<accession>E1IC62</accession>
<dbReference type="Proteomes" id="UP000054010">
    <property type="component" value="Unassembled WGS sequence"/>
</dbReference>
<organism evidence="1 2">
    <name type="scientific">Oscillochloris trichoides DG-6</name>
    <dbReference type="NCBI Taxonomy" id="765420"/>
    <lineage>
        <taxon>Bacteria</taxon>
        <taxon>Bacillati</taxon>
        <taxon>Chloroflexota</taxon>
        <taxon>Chloroflexia</taxon>
        <taxon>Chloroflexales</taxon>
        <taxon>Chloroflexineae</taxon>
        <taxon>Oscillochloridaceae</taxon>
        <taxon>Oscillochloris</taxon>
    </lineage>
</organism>
<dbReference type="SUPFAM" id="SSF88946">
    <property type="entry name" value="Sigma2 domain of RNA polymerase sigma factors"/>
    <property type="match status" value="1"/>
</dbReference>
<dbReference type="InterPro" id="IPR013325">
    <property type="entry name" value="RNA_pol_sigma_r2"/>
</dbReference>
<sequence>MQPPDHSPADLHSTSLSDLHQQCEAQLAAFRRSRNTQQDSSSCEEILRRAANRDGDDAAFSLLWHITTAFVRQTCPPQCRPFLEDIEQEVGLRLFRRLRLSPSPYQAGSFAGYRLYVNLTIKNVCTNLHRSHDIKHASLEFHPNIPSPSMTKEVLRHMLFNRCEALLPHALHREIFRRRMVQHEEVADIVAALKDRYPEITRNQVYRIIEDSVRRLKSDPEVREMFESMGENE</sequence>
<name>E1IC62_9CHLR</name>
<protein>
    <submittedName>
        <fullName evidence="1">Uncharacterized protein</fullName>
    </submittedName>
</protein>